<dbReference type="NCBIfam" id="TIGR00652">
    <property type="entry name" value="DapF"/>
    <property type="match status" value="1"/>
</dbReference>
<gene>
    <name evidence="8" type="primary">dapF</name>
    <name evidence="10" type="ORF">SAMN05661091_4029</name>
</gene>
<feature type="active site" description="Proton donor" evidence="8">
    <location>
        <position position="71"/>
    </location>
</feature>
<keyword evidence="6 8" id="KW-0413">Isomerase</keyword>
<comment type="caution">
    <text evidence="8">Lacks conserved residue(s) required for the propagation of feature annotation.</text>
</comment>
<feature type="site" description="Could be important to modulate the pK values of the two catalytic cysteine residues" evidence="8">
    <location>
        <position position="163"/>
    </location>
</feature>
<dbReference type="PANTHER" id="PTHR31689:SF0">
    <property type="entry name" value="DIAMINOPIMELATE EPIMERASE"/>
    <property type="match status" value="1"/>
</dbReference>
<feature type="binding site" evidence="8">
    <location>
        <position position="11"/>
    </location>
    <ligand>
        <name>substrate</name>
    </ligand>
</feature>
<dbReference type="RefSeq" id="WP_208914812.1">
    <property type="nucleotide sequence ID" value="NZ_LT840184.1"/>
</dbReference>
<accession>A0A1X7HLR7</accession>
<comment type="pathway">
    <text evidence="1 8">Amino-acid biosynthesis; L-lysine biosynthesis via DAP pathway; DL-2,6-diaminopimelate from LL-2,6-diaminopimelate: step 1/1.</text>
</comment>
<comment type="subunit">
    <text evidence="8">Homodimer.</text>
</comment>
<dbReference type="GO" id="GO:0008837">
    <property type="term" value="F:diaminopimelate epimerase activity"/>
    <property type="evidence" value="ECO:0007669"/>
    <property type="project" value="UniProtKB-UniRule"/>
</dbReference>
<proteinExistence type="inferred from homology"/>
<evidence type="ECO:0000256" key="7">
    <source>
        <dbReference type="ARBA" id="ARBA00051712"/>
    </source>
</evidence>
<dbReference type="GO" id="GO:0005829">
    <property type="term" value="C:cytosol"/>
    <property type="evidence" value="ECO:0007669"/>
    <property type="project" value="TreeGrafter"/>
</dbReference>
<evidence type="ECO:0000256" key="6">
    <source>
        <dbReference type="ARBA" id="ARBA00023235"/>
    </source>
</evidence>
<protein>
    <recommendedName>
        <fullName evidence="3 8">Diaminopimelate epimerase</fullName>
        <shortName evidence="8">DAP epimerase</shortName>
        <ecNumber evidence="3 8">5.1.1.7</ecNumber>
    </recommendedName>
    <alternativeName>
        <fullName evidence="8">PLP-independent amino acid racemase</fullName>
    </alternativeName>
</protein>
<dbReference type="PANTHER" id="PTHR31689">
    <property type="entry name" value="DIAMINOPIMELATE EPIMERASE, CHLOROPLASTIC"/>
    <property type="match status" value="1"/>
</dbReference>
<comment type="catalytic activity">
    <reaction evidence="7 8">
        <text>(2S,6S)-2,6-diaminopimelate = meso-2,6-diaminopimelate</text>
        <dbReference type="Rhea" id="RHEA:15393"/>
        <dbReference type="ChEBI" id="CHEBI:57609"/>
        <dbReference type="ChEBI" id="CHEBI:57791"/>
        <dbReference type="EC" id="5.1.1.7"/>
    </reaction>
</comment>
<evidence type="ECO:0000256" key="5">
    <source>
        <dbReference type="ARBA" id="ARBA00023154"/>
    </source>
</evidence>
<dbReference type="Pfam" id="PF01678">
    <property type="entry name" value="DAP_epimerase"/>
    <property type="match status" value="2"/>
</dbReference>
<evidence type="ECO:0000256" key="4">
    <source>
        <dbReference type="ARBA" id="ARBA00022605"/>
    </source>
</evidence>
<comment type="subcellular location">
    <subcellularLocation>
        <location evidence="8">Cytoplasm</location>
    </subcellularLocation>
</comment>
<dbReference type="SUPFAM" id="SSF54506">
    <property type="entry name" value="Diaminopimelate epimerase-like"/>
    <property type="match status" value="2"/>
</dbReference>
<dbReference type="HAMAP" id="MF_00197">
    <property type="entry name" value="DAP_epimerase"/>
    <property type="match status" value="1"/>
</dbReference>
<comment type="similarity">
    <text evidence="2 8">Belongs to the diaminopimelate epimerase family.</text>
</comment>
<feature type="active site" evidence="9">
    <location>
        <position position="71"/>
    </location>
</feature>
<organism evidence="10 11">
    <name type="scientific">Paenibacillus uliginis N3/975</name>
    <dbReference type="NCBI Taxonomy" id="1313296"/>
    <lineage>
        <taxon>Bacteria</taxon>
        <taxon>Bacillati</taxon>
        <taxon>Bacillota</taxon>
        <taxon>Bacilli</taxon>
        <taxon>Bacillales</taxon>
        <taxon>Paenibacillaceae</taxon>
        <taxon>Paenibacillus</taxon>
    </lineage>
</organism>
<feature type="binding site" evidence="8">
    <location>
        <position position="62"/>
    </location>
    <ligand>
        <name>substrate</name>
    </ligand>
</feature>
<dbReference type="UniPathway" id="UPA00034">
    <property type="reaction ID" value="UER00025"/>
</dbReference>
<evidence type="ECO:0000256" key="2">
    <source>
        <dbReference type="ARBA" id="ARBA00010219"/>
    </source>
</evidence>
<reference evidence="10 11" key="1">
    <citation type="submission" date="2017-04" db="EMBL/GenBank/DDBJ databases">
        <authorList>
            <person name="Afonso C.L."/>
            <person name="Miller P.J."/>
            <person name="Scott M.A."/>
            <person name="Spackman E."/>
            <person name="Goraichik I."/>
            <person name="Dimitrov K.M."/>
            <person name="Suarez D.L."/>
            <person name="Swayne D.E."/>
        </authorList>
    </citation>
    <scope>NUCLEOTIDE SEQUENCE [LARGE SCALE GENOMIC DNA]</scope>
    <source>
        <strain evidence="10 11">N3/975</strain>
    </source>
</reference>
<comment type="function">
    <text evidence="8">Catalyzes the stereoinversion of LL-2,6-diaminopimelate (L,L-DAP) to meso-diaminopimelate (meso-DAP), a precursor of L-lysine and an essential component of the bacterial peptidoglycan.</text>
</comment>
<feature type="binding site" evidence="8">
    <location>
        <position position="194"/>
    </location>
    <ligand>
        <name>substrate</name>
    </ligand>
</feature>
<dbReference type="STRING" id="1313296.SAMN05661091_4029"/>
<evidence type="ECO:0000313" key="11">
    <source>
        <dbReference type="Proteomes" id="UP000192940"/>
    </source>
</evidence>
<feature type="binding site" evidence="8">
    <location>
        <begin position="72"/>
        <end position="73"/>
    </location>
    <ligand>
        <name>substrate</name>
    </ligand>
</feature>
<evidence type="ECO:0000313" key="10">
    <source>
        <dbReference type="EMBL" id="SMF87950.1"/>
    </source>
</evidence>
<feature type="active site" description="Proton acceptor" evidence="8">
    <location>
        <position position="221"/>
    </location>
</feature>
<dbReference type="GO" id="GO:0009089">
    <property type="term" value="P:lysine biosynthetic process via diaminopimelate"/>
    <property type="evidence" value="ECO:0007669"/>
    <property type="project" value="UniProtKB-UniRule"/>
</dbReference>
<keyword evidence="4 8" id="KW-0028">Amino-acid biosynthesis</keyword>
<sequence>MLFTKMNGLGNDFIIVYGEKDLPINAAELAVKWCNRFFGIGADGLVYILPSDKADFKMRIMNSDGSEAEQCGNAIRCVARYVYDHGYANGSEVTIETLGAGVQKVNLKMDGNQVRSVRVDMGEPILEGLKVPTTLDHNPVVKHPIEVDGRQFSFTAVSMGNPHCVIYVDDAVHFDLSVWGPKLEVHPFFPKKINVEIATIKARNYVDMRVWERGVGPTLACGTGACATLVASVLNGKTDRAAVISLKGGDLFIEWDKADNHVYMTGPAEMVFEGEIPIELRAAGIQ</sequence>
<feature type="binding site" evidence="8">
    <location>
        <begin position="212"/>
        <end position="213"/>
    </location>
    <ligand>
        <name>substrate</name>
    </ligand>
</feature>
<evidence type="ECO:0000256" key="9">
    <source>
        <dbReference type="PROSITE-ProRule" id="PRU10125"/>
    </source>
</evidence>
<feature type="binding site" evidence="8">
    <location>
        <position position="161"/>
    </location>
    <ligand>
        <name>substrate</name>
    </ligand>
</feature>
<dbReference type="Gene3D" id="3.10.310.10">
    <property type="entry name" value="Diaminopimelate Epimerase, Chain A, domain 1"/>
    <property type="match status" value="2"/>
</dbReference>
<dbReference type="AlphaFoldDB" id="A0A1X7HLR7"/>
<name>A0A1X7HLR7_9BACL</name>
<feature type="site" description="Could be important to modulate the pK values of the two catalytic cysteine residues" evidence="8">
    <location>
        <position position="212"/>
    </location>
</feature>
<keyword evidence="5 8" id="KW-0457">Lysine biosynthesis</keyword>
<dbReference type="PROSITE" id="PS01326">
    <property type="entry name" value="DAP_EPIMERASE"/>
    <property type="match status" value="1"/>
</dbReference>
<keyword evidence="8" id="KW-0963">Cytoplasm</keyword>
<dbReference type="EMBL" id="LT840184">
    <property type="protein sequence ID" value="SMF87950.1"/>
    <property type="molecule type" value="Genomic_DNA"/>
</dbReference>
<dbReference type="Proteomes" id="UP000192940">
    <property type="component" value="Chromosome I"/>
</dbReference>
<keyword evidence="11" id="KW-1185">Reference proteome</keyword>
<dbReference type="InterPro" id="IPR001653">
    <property type="entry name" value="DAP_epimerase_DapF"/>
</dbReference>
<dbReference type="EC" id="5.1.1.7" evidence="3 8"/>
<evidence type="ECO:0000256" key="3">
    <source>
        <dbReference type="ARBA" id="ARBA00013080"/>
    </source>
</evidence>
<evidence type="ECO:0000256" key="8">
    <source>
        <dbReference type="HAMAP-Rule" id="MF_00197"/>
    </source>
</evidence>
<dbReference type="InterPro" id="IPR018510">
    <property type="entry name" value="DAP_epimerase_AS"/>
</dbReference>
<evidence type="ECO:0000256" key="1">
    <source>
        <dbReference type="ARBA" id="ARBA00005196"/>
    </source>
</evidence>
<feature type="binding site" evidence="8">
    <location>
        <begin position="222"/>
        <end position="223"/>
    </location>
    <ligand>
        <name>substrate</name>
    </ligand>
</feature>